<reference evidence="2 3" key="1">
    <citation type="submission" date="2016-12" db="EMBL/GenBank/DDBJ databases">
        <title>The new phylogeny of genus Mycobacterium.</title>
        <authorList>
            <person name="Tortoli E."/>
            <person name="Trovato A."/>
            <person name="Cirillo D.M."/>
        </authorList>
    </citation>
    <scope>NUCLEOTIDE SEQUENCE [LARGE SCALE GENOMIC DNA]</scope>
    <source>
        <strain evidence="2 3">DSM 44624</strain>
    </source>
</reference>
<reference evidence="1" key="3">
    <citation type="submission" date="2020-02" db="EMBL/GenBank/DDBJ databases">
        <authorList>
            <person name="Matsumoto Y."/>
            <person name="Motooka D."/>
            <person name="Nakamura S."/>
        </authorList>
    </citation>
    <scope>NUCLEOTIDE SEQUENCE</scope>
    <source>
        <strain evidence="1">JCM 12687</strain>
        <plasmid evidence="1">pJCM12687</plasmid>
    </source>
</reference>
<dbReference type="RefSeq" id="WP_083132678.1">
    <property type="nucleotide sequence ID" value="NZ_AP022607.1"/>
</dbReference>
<evidence type="ECO:0000313" key="4">
    <source>
        <dbReference type="Proteomes" id="UP000467379"/>
    </source>
</evidence>
<name>A0A7I7WF13_9MYCO</name>
<evidence type="ECO:0000313" key="3">
    <source>
        <dbReference type="Proteomes" id="UP000192441"/>
    </source>
</evidence>
<organism evidence="2 3">
    <name type="scientific">Mycobacterium branderi</name>
    <dbReference type="NCBI Taxonomy" id="43348"/>
    <lineage>
        <taxon>Bacteria</taxon>
        <taxon>Bacillati</taxon>
        <taxon>Actinomycetota</taxon>
        <taxon>Actinomycetes</taxon>
        <taxon>Mycobacteriales</taxon>
        <taxon>Mycobacteriaceae</taxon>
        <taxon>Mycobacterium</taxon>
    </lineage>
</organism>
<reference evidence="1 4" key="2">
    <citation type="journal article" date="2019" name="Emerg. Microbes Infect.">
        <title>Comprehensive subspecies identification of 175 nontuberculous mycobacteria species based on 7547 genomic profiles.</title>
        <authorList>
            <person name="Matsumoto Y."/>
            <person name="Kinjo T."/>
            <person name="Motooka D."/>
            <person name="Nabeya D."/>
            <person name="Jung N."/>
            <person name="Uechi K."/>
            <person name="Horii T."/>
            <person name="Iida T."/>
            <person name="Fujita J."/>
            <person name="Nakamura S."/>
        </authorList>
    </citation>
    <scope>NUCLEOTIDE SEQUENCE [LARGE SCALE GENOMIC DNA]</scope>
    <source>
        <strain evidence="1 4">JCM 12687</strain>
        <plasmid evidence="1">pJCM12687</plasmid>
    </source>
</reference>
<evidence type="ECO:0000313" key="2">
    <source>
        <dbReference type="EMBL" id="ORA35411.1"/>
    </source>
</evidence>
<proteinExistence type="predicted"/>
<dbReference type="EMBL" id="AP022607">
    <property type="protein sequence ID" value="BBZ15103.1"/>
    <property type="molecule type" value="Genomic_DNA"/>
</dbReference>
<dbReference type="OrthoDB" id="5110616at2"/>
<protein>
    <submittedName>
        <fullName evidence="2">Uncharacterized protein</fullName>
    </submittedName>
</protein>
<keyword evidence="4" id="KW-1185">Reference proteome</keyword>
<accession>A0A7I7WF13</accession>
<geneLocation type="plasmid" evidence="1 4">
    <name>pJCM12687</name>
</geneLocation>
<dbReference type="Proteomes" id="UP000467379">
    <property type="component" value="Plasmid pJCM12687"/>
</dbReference>
<evidence type="ECO:0000313" key="1">
    <source>
        <dbReference type="EMBL" id="BBZ15103.1"/>
    </source>
</evidence>
<dbReference type="EMBL" id="MVHM01000012">
    <property type="protein sequence ID" value="ORA35411.1"/>
    <property type="molecule type" value="Genomic_DNA"/>
</dbReference>
<dbReference type="Proteomes" id="UP000192441">
    <property type="component" value="Unassembled WGS sequence"/>
</dbReference>
<gene>
    <name evidence="2" type="ORF">BST20_17575</name>
    <name evidence="1" type="ORF">MBRA_52980</name>
</gene>
<sequence length="388" mass="42557">MIGTKEWSAAFRRACRRHGMRFVSDEGFLVDDVYISSIGLYLRTAKAGWNPEEVGWTIEIKPLALDEVLWAAFMPEVSMGPRMRVNRRINGAFQIRARTIDTGNRSVSKADQPDQVCDEIVEHYLAVRSEFITRHPTVADFLTVVHAPGDDPARPIHLQREITTLIAAGNGQRAAELAEAALARGEHGTMSNSRANVLELLAAYAKGPDAYAAFMKSLTPTHRLQWIREDRPSVWVELVRGRHRGNFAADLLQFDGTNTWAIVLEQCPPDGAEHDQAAVRYLQAAGTAEAMTVEVRQPGGQQWGAVSVRSALGHPAPPGAARDVAIVLPRSTETVCQSEVFTAEEAACLFDTYYQTGVVSDDYTLRPIEGYAGDGGYVQPPSQGGQLT</sequence>
<dbReference type="AlphaFoldDB" id="A0A7I7WF13"/>
<keyword evidence="1" id="KW-0614">Plasmid</keyword>